<sequence>MKTYTTIINFIIIVCCILICSFQIMTQETKGIFIQKIHEIISEHNGITYIRILDHYKTHAFYIPNLILDLKRLILK</sequence>
<keyword evidence="1" id="KW-0472">Membrane</keyword>
<gene>
    <name evidence="2" type="ordered locus">GBAA_pXO1_0153</name>
</gene>
<protein>
    <submittedName>
        <fullName evidence="2">Uncharacterized protein</fullName>
    </submittedName>
</protein>
<dbReference type="HOGENOM" id="CLU_198758_0_0_9"/>
<keyword evidence="1" id="KW-1133">Transmembrane helix</keyword>
<keyword evidence="1" id="KW-0812">Transmembrane</keyword>
<evidence type="ECO:0000313" key="2">
    <source>
        <dbReference type="EMBL" id="AAT28894.2"/>
    </source>
</evidence>
<reference evidence="2 3" key="1">
    <citation type="journal article" date="2009" name="J. Bacteriol.">
        <title>The complete genome sequence of Bacillus anthracis Ames 'Ancestor'.</title>
        <authorList>
            <person name="Ravel J."/>
            <person name="Jiang L."/>
            <person name="Stanley S.T."/>
            <person name="Wilson M.R."/>
            <person name="Decker R.S."/>
            <person name="Read T.D."/>
            <person name="Worsham P."/>
            <person name="Keim P.S."/>
            <person name="Salzberg S.L."/>
            <person name="Fraser-Liggett C.M."/>
            <person name="Rasko D.A."/>
        </authorList>
    </citation>
    <scope>NUCLEOTIDE SEQUENCE [LARGE SCALE GENOMIC DNA]</scope>
    <source>
        <strain evidence="3">Ames ancestor</strain>
        <plasmid evidence="3">pXO1</plasmid>
    </source>
</reference>
<evidence type="ECO:0000256" key="1">
    <source>
        <dbReference type="SAM" id="Phobius"/>
    </source>
</evidence>
<dbReference type="KEGG" id="bar:GBAA_pXO1_0153"/>
<organism evidence="2 3">
    <name type="scientific">Bacillus anthracis</name>
    <name type="common">anthrax bacterium</name>
    <dbReference type="NCBI Taxonomy" id="1392"/>
    <lineage>
        <taxon>Bacteria</taxon>
        <taxon>Bacillati</taxon>
        <taxon>Bacillota</taxon>
        <taxon>Bacilli</taxon>
        <taxon>Bacillales</taxon>
        <taxon>Bacillaceae</taxon>
        <taxon>Bacillus</taxon>
        <taxon>Bacillus cereus group</taxon>
    </lineage>
</organism>
<dbReference type="AlphaFoldDB" id="Q6EZM5"/>
<proteinExistence type="predicted"/>
<dbReference type="EMBL" id="AE017336">
    <property type="protein sequence ID" value="AAT28894.2"/>
    <property type="molecule type" value="Genomic_DNA"/>
</dbReference>
<accession>A0A0F7RIV4</accession>
<dbReference type="KEGG" id="banh:HYU01_28730"/>
<geneLocation type="plasmid" evidence="2 3">
    <name>pXO1</name>
</geneLocation>
<keyword evidence="2" id="KW-0614">Plasmid</keyword>
<accession>Q6EZM5</accession>
<dbReference type="PATRIC" id="fig|1392.230.peg.5789"/>
<evidence type="ECO:0000313" key="3">
    <source>
        <dbReference type="Proteomes" id="UP000000594"/>
    </source>
</evidence>
<dbReference type="OMA" id="IKEHNTI"/>
<feature type="transmembrane region" description="Helical" evidence="1">
    <location>
        <begin position="6"/>
        <end position="26"/>
    </location>
</feature>
<dbReference type="Proteomes" id="UP000000594">
    <property type="component" value="Plasmid pXO1"/>
</dbReference>
<keyword evidence="3" id="KW-1185">Reference proteome</keyword>
<name>Q6EZM5_BACAN</name>